<reference evidence="3 4" key="1">
    <citation type="submission" date="2020-10" db="EMBL/GenBank/DDBJ databases">
        <title>Phylogeny of dyella-like bacteria.</title>
        <authorList>
            <person name="Fu J."/>
        </authorList>
    </citation>
    <scope>NUCLEOTIDE SEQUENCE [LARGE SCALE GENOMIC DNA]</scope>
    <source>
        <strain evidence="3 4">THG-B117</strain>
    </source>
</reference>
<name>A0ABS2JS69_9GAMM</name>
<keyword evidence="2" id="KW-0732">Signal</keyword>
<keyword evidence="4" id="KW-1185">Reference proteome</keyword>
<dbReference type="EMBL" id="JADIKC010000005">
    <property type="protein sequence ID" value="MBM7121884.1"/>
    <property type="molecule type" value="Genomic_DNA"/>
</dbReference>
<organism evidence="3 4">
    <name type="scientific">Dyella kyungheensis</name>
    <dbReference type="NCBI Taxonomy" id="1242174"/>
    <lineage>
        <taxon>Bacteria</taxon>
        <taxon>Pseudomonadati</taxon>
        <taxon>Pseudomonadota</taxon>
        <taxon>Gammaproteobacteria</taxon>
        <taxon>Lysobacterales</taxon>
        <taxon>Rhodanobacteraceae</taxon>
        <taxon>Dyella</taxon>
    </lineage>
</organism>
<evidence type="ECO:0000313" key="3">
    <source>
        <dbReference type="EMBL" id="MBM7121884.1"/>
    </source>
</evidence>
<comment type="caution">
    <text evidence="3">The sequence shown here is derived from an EMBL/GenBank/DDBJ whole genome shotgun (WGS) entry which is preliminary data.</text>
</comment>
<feature type="compositionally biased region" description="Basic and acidic residues" evidence="1">
    <location>
        <begin position="285"/>
        <end position="300"/>
    </location>
</feature>
<dbReference type="PROSITE" id="PS51257">
    <property type="entry name" value="PROKAR_LIPOPROTEIN"/>
    <property type="match status" value="1"/>
</dbReference>
<dbReference type="Proteomes" id="UP001430065">
    <property type="component" value="Unassembled WGS sequence"/>
</dbReference>
<evidence type="ECO:0000256" key="2">
    <source>
        <dbReference type="SAM" id="SignalP"/>
    </source>
</evidence>
<dbReference type="Pfam" id="PF11453">
    <property type="entry name" value="DUF2950"/>
    <property type="match status" value="1"/>
</dbReference>
<evidence type="ECO:0000313" key="4">
    <source>
        <dbReference type="Proteomes" id="UP001430065"/>
    </source>
</evidence>
<feature type="region of interest" description="Disordered" evidence="1">
    <location>
        <begin position="278"/>
        <end position="300"/>
    </location>
</feature>
<feature type="chain" id="PRO_5047525984" evidence="2">
    <location>
        <begin position="29"/>
        <end position="300"/>
    </location>
</feature>
<proteinExistence type="predicted"/>
<accession>A0ABS2JS69</accession>
<feature type="signal peptide" evidence="2">
    <location>
        <begin position="1"/>
        <end position="28"/>
    </location>
</feature>
<dbReference type="InterPro" id="IPR021556">
    <property type="entry name" value="DUF2950"/>
</dbReference>
<dbReference type="RefSeq" id="WP_204636338.1">
    <property type="nucleotide sequence ID" value="NZ_CP183983.1"/>
</dbReference>
<evidence type="ECO:0000256" key="1">
    <source>
        <dbReference type="SAM" id="MobiDB-lite"/>
    </source>
</evidence>
<gene>
    <name evidence="3" type="ORF">ISP20_12030</name>
</gene>
<sequence>MNRTPMIRRLALSTMFWAGCVLCGAALAQQASYPSADAAASAFVQAVRDHDQAALAKVLGSNWKDYIPTEGIDQDDVDLFLKRYDESHRIDTADGKAHLDVGKENWVLPMPLVQGSGGWHFDLAGAQQEIRTRHIGQNELAVEQALLAYYDAQRDYASQDRDGDKVLQYAQRLLSTSGKHDGLYWPVTGDEPPSPLGPKFANVVPGQGYYGYHYRILTAQGASAPGGAYNYLVGKRMTNGFALVAWPAQYGETGVMSFMVSHDGQVFEKDLGKNGATTAQSMKAFDPDSSWKEVDVPAPN</sequence>
<protein>
    <submittedName>
        <fullName evidence="3">DUF2950 domain-containing protein</fullName>
    </submittedName>
</protein>